<evidence type="ECO:0000313" key="1">
    <source>
        <dbReference type="EMBL" id="GFY66814.1"/>
    </source>
</evidence>
<dbReference type="EMBL" id="BMAV01016255">
    <property type="protein sequence ID" value="GFY66814.1"/>
    <property type="molecule type" value="Genomic_DNA"/>
</dbReference>
<accession>A0A8X7CCV1</accession>
<proteinExistence type="predicted"/>
<keyword evidence="2" id="KW-1185">Reference proteome</keyword>
<gene>
    <name evidence="1" type="ORF">TNIN_8201</name>
</gene>
<comment type="caution">
    <text evidence="1">The sequence shown here is derived from an EMBL/GenBank/DDBJ whole genome shotgun (WGS) entry which is preliminary data.</text>
</comment>
<dbReference type="AlphaFoldDB" id="A0A8X7CCV1"/>
<name>A0A8X7CCV1_9ARAC</name>
<dbReference type="OrthoDB" id="10556076at2759"/>
<protein>
    <submittedName>
        <fullName evidence="1">Uncharacterized protein</fullName>
    </submittedName>
</protein>
<evidence type="ECO:0000313" key="2">
    <source>
        <dbReference type="Proteomes" id="UP000886998"/>
    </source>
</evidence>
<organism evidence="1 2">
    <name type="scientific">Trichonephila inaurata madagascariensis</name>
    <dbReference type="NCBI Taxonomy" id="2747483"/>
    <lineage>
        <taxon>Eukaryota</taxon>
        <taxon>Metazoa</taxon>
        <taxon>Ecdysozoa</taxon>
        <taxon>Arthropoda</taxon>
        <taxon>Chelicerata</taxon>
        <taxon>Arachnida</taxon>
        <taxon>Araneae</taxon>
        <taxon>Araneomorphae</taxon>
        <taxon>Entelegynae</taxon>
        <taxon>Araneoidea</taxon>
        <taxon>Nephilidae</taxon>
        <taxon>Trichonephila</taxon>
        <taxon>Trichonephila inaurata</taxon>
    </lineage>
</organism>
<reference evidence="1" key="1">
    <citation type="submission" date="2020-08" db="EMBL/GenBank/DDBJ databases">
        <title>Multicomponent nature underlies the extraordinary mechanical properties of spider dragline silk.</title>
        <authorList>
            <person name="Kono N."/>
            <person name="Nakamura H."/>
            <person name="Mori M."/>
            <person name="Yoshida Y."/>
            <person name="Ohtoshi R."/>
            <person name="Malay A.D."/>
            <person name="Moran D.A.P."/>
            <person name="Tomita M."/>
            <person name="Numata K."/>
            <person name="Arakawa K."/>
        </authorList>
    </citation>
    <scope>NUCLEOTIDE SEQUENCE</scope>
</reference>
<dbReference type="Proteomes" id="UP000886998">
    <property type="component" value="Unassembled WGS sequence"/>
</dbReference>
<sequence length="79" mass="8827">MSSILASISFREGGHPICSSLSILYRYRSHKINKNKYTGTSPEVMAKGVMKLLEDRINGSTLLVSKTRGSMIYGFSRRV</sequence>